<keyword evidence="1 4" id="KW-0808">Transferase</keyword>
<evidence type="ECO:0000259" key="2">
    <source>
        <dbReference type="Pfam" id="PF00534"/>
    </source>
</evidence>
<gene>
    <name evidence="4" type="primary">pimB</name>
    <name evidence="4" type="ORF">OPDIPICF_00390</name>
</gene>
<dbReference type="EC" id="2.4.1.346" evidence="4"/>
<dbReference type="GO" id="GO:0016757">
    <property type="term" value="F:glycosyltransferase activity"/>
    <property type="evidence" value="ECO:0007669"/>
    <property type="project" value="UniProtKB-KW"/>
</dbReference>
<accession>A0A5S9MYC7</accession>
<dbReference type="Pfam" id="PF13439">
    <property type="entry name" value="Glyco_transf_4"/>
    <property type="match status" value="1"/>
</dbReference>
<proteinExistence type="predicted"/>
<dbReference type="PANTHER" id="PTHR46401">
    <property type="entry name" value="GLYCOSYLTRANSFERASE WBBK-RELATED"/>
    <property type="match status" value="1"/>
</dbReference>
<feature type="domain" description="Glycosyl transferase family 1" evidence="2">
    <location>
        <begin position="258"/>
        <end position="415"/>
    </location>
</feature>
<dbReference type="InterPro" id="IPR028098">
    <property type="entry name" value="Glyco_trans_4-like_N"/>
</dbReference>
<keyword evidence="4" id="KW-0328">Glycosyltransferase</keyword>
<dbReference type="EMBL" id="CACSIO010000001">
    <property type="protein sequence ID" value="CAA0082215.1"/>
    <property type="molecule type" value="Genomic_DNA"/>
</dbReference>
<feature type="domain" description="Glycosyltransferase subfamily 4-like N-terminal" evidence="3">
    <location>
        <begin position="50"/>
        <end position="249"/>
    </location>
</feature>
<dbReference type="CDD" id="cd03801">
    <property type="entry name" value="GT4_PimA-like"/>
    <property type="match status" value="1"/>
</dbReference>
<dbReference type="PANTHER" id="PTHR46401:SF2">
    <property type="entry name" value="GLYCOSYLTRANSFERASE WBBK-RELATED"/>
    <property type="match status" value="1"/>
</dbReference>
<evidence type="ECO:0000313" key="5">
    <source>
        <dbReference type="Proteomes" id="UP000441399"/>
    </source>
</evidence>
<keyword evidence="5" id="KW-1185">Reference proteome</keyword>
<protein>
    <submittedName>
        <fullName evidence="4">GDP-mannose-dependent alpha-(1-6)-phosphatidylinositol monomannoside mannosyltransferase</fullName>
        <ecNumber evidence="4">2.4.1.346</ecNumber>
    </submittedName>
</protein>
<dbReference type="Gene3D" id="3.40.50.2000">
    <property type="entry name" value="Glycogen Phosphorylase B"/>
    <property type="match status" value="2"/>
</dbReference>
<dbReference type="Pfam" id="PF00534">
    <property type="entry name" value="Glycos_transf_1"/>
    <property type="match status" value="1"/>
</dbReference>
<reference evidence="4 5" key="1">
    <citation type="submission" date="2019-11" db="EMBL/GenBank/DDBJ databases">
        <authorList>
            <person name="Holert J."/>
        </authorList>
    </citation>
    <scope>NUCLEOTIDE SEQUENCE [LARGE SCALE GENOMIC DNA]</scope>
    <source>
        <strain evidence="4">SB11_3</strain>
    </source>
</reference>
<organism evidence="4 5">
    <name type="scientific">BD1-7 clade bacterium</name>
    <dbReference type="NCBI Taxonomy" id="2029982"/>
    <lineage>
        <taxon>Bacteria</taxon>
        <taxon>Pseudomonadati</taxon>
        <taxon>Pseudomonadota</taxon>
        <taxon>Gammaproteobacteria</taxon>
        <taxon>Cellvibrionales</taxon>
        <taxon>Spongiibacteraceae</taxon>
        <taxon>BD1-7 clade</taxon>
    </lineage>
</organism>
<evidence type="ECO:0000313" key="4">
    <source>
        <dbReference type="EMBL" id="CAA0082215.1"/>
    </source>
</evidence>
<dbReference type="GO" id="GO:0009103">
    <property type="term" value="P:lipopolysaccharide biosynthetic process"/>
    <property type="evidence" value="ECO:0007669"/>
    <property type="project" value="TreeGrafter"/>
</dbReference>
<dbReference type="Proteomes" id="UP000441399">
    <property type="component" value="Unassembled WGS sequence"/>
</dbReference>
<evidence type="ECO:0000256" key="1">
    <source>
        <dbReference type="ARBA" id="ARBA00022679"/>
    </source>
</evidence>
<evidence type="ECO:0000259" key="3">
    <source>
        <dbReference type="Pfam" id="PF13439"/>
    </source>
</evidence>
<dbReference type="AlphaFoldDB" id="A0A5S9MYC7"/>
<name>A0A5S9MYC7_9GAMM</name>
<sequence length="443" mass="49136">MAESYSRAAAAALDVTEETELTSAQPLRKVQAARSLKIAILGYRSHPYGGGQGIYIKYLSKALVEAGHEIDVISGEPYPHLDDRVRLIKMPGMNLYENGLGSIRARNLRSWADMVEWFSKLTGGFAEPYSFGYRVDTYLKKHGHRYDLIHDNQSLSSGMLSIQQRLPTVTTLHHPITSDLEIALNASTKWWERLLIRRWHSFLTMQTKVVQKLDNIVTVSERSKSDISDAFGIDAAGVELIYCGINTDEFSPRPSITRKPRRLMATASADQPLKGLRFLLRAYAQLLNQYPDLELLVVGKPKPGGDTEKLLHSLKISDKVQFVSGISTEEMVDYYAESTVAVVPSVYEGFGLPAGEAMACEVPVVSTDGGALTEVVGDAGVIVPVKDADAIASAVADLLENPDKARELGKAGRQRILERFCWNVSARKFVHYYHEVISEHANR</sequence>
<dbReference type="InterPro" id="IPR001296">
    <property type="entry name" value="Glyco_trans_1"/>
</dbReference>
<dbReference type="SUPFAM" id="SSF53756">
    <property type="entry name" value="UDP-Glycosyltransferase/glycogen phosphorylase"/>
    <property type="match status" value="1"/>
</dbReference>